<evidence type="ECO:0000313" key="2">
    <source>
        <dbReference type="EMBL" id="CAL5219231.1"/>
    </source>
</evidence>
<reference evidence="2 3" key="1">
    <citation type="submission" date="2024-06" db="EMBL/GenBank/DDBJ databases">
        <authorList>
            <person name="Kraege A."/>
            <person name="Thomma B."/>
        </authorList>
    </citation>
    <scope>NUCLEOTIDE SEQUENCE [LARGE SCALE GENOMIC DNA]</scope>
</reference>
<evidence type="ECO:0000256" key="1">
    <source>
        <dbReference type="SAM" id="MobiDB-lite"/>
    </source>
</evidence>
<accession>A0ABP1FK08</accession>
<sequence length="82" mass="8392">MGVKAEFGGEEVPATQKRAHIPSLRGSEGTGAEGVRAGEAAMNDETALATELVPPAQQIPANSGQVTGRRASMADKCGMIVQ</sequence>
<gene>
    <name evidence="2" type="primary">g1025</name>
    <name evidence="2" type="ORF">VP750_LOCUS890</name>
</gene>
<protein>
    <submittedName>
        <fullName evidence="2">G1025 protein</fullName>
    </submittedName>
</protein>
<keyword evidence="3" id="KW-1185">Reference proteome</keyword>
<evidence type="ECO:0000313" key="3">
    <source>
        <dbReference type="Proteomes" id="UP001497392"/>
    </source>
</evidence>
<name>A0ABP1FK08_9CHLO</name>
<comment type="caution">
    <text evidence="2">The sequence shown here is derived from an EMBL/GenBank/DDBJ whole genome shotgun (WGS) entry which is preliminary data.</text>
</comment>
<proteinExistence type="predicted"/>
<organism evidence="2 3">
    <name type="scientific">Coccomyxa viridis</name>
    <dbReference type="NCBI Taxonomy" id="1274662"/>
    <lineage>
        <taxon>Eukaryota</taxon>
        <taxon>Viridiplantae</taxon>
        <taxon>Chlorophyta</taxon>
        <taxon>core chlorophytes</taxon>
        <taxon>Trebouxiophyceae</taxon>
        <taxon>Trebouxiophyceae incertae sedis</taxon>
        <taxon>Coccomyxaceae</taxon>
        <taxon>Coccomyxa</taxon>
    </lineage>
</organism>
<dbReference type="Proteomes" id="UP001497392">
    <property type="component" value="Unassembled WGS sequence"/>
</dbReference>
<dbReference type="EMBL" id="CAXHTA020000002">
    <property type="protein sequence ID" value="CAL5219231.1"/>
    <property type="molecule type" value="Genomic_DNA"/>
</dbReference>
<feature type="region of interest" description="Disordered" evidence="1">
    <location>
        <begin position="1"/>
        <end position="32"/>
    </location>
</feature>